<keyword evidence="1" id="KW-0472">Membrane</keyword>
<dbReference type="Proteomes" id="UP000215902">
    <property type="component" value="Unassembled WGS sequence"/>
</dbReference>
<proteinExistence type="predicted"/>
<reference evidence="3 4" key="1">
    <citation type="submission" date="2017-06" db="EMBL/GenBank/DDBJ databases">
        <title>A platform for efficient transgenesis in Macrostomum lignano, a flatworm model organism for stem cell research.</title>
        <authorList>
            <person name="Berezikov E."/>
        </authorList>
    </citation>
    <scope>NUCLEOTIDE SEQUENCE [LARGE SCALE GENOMIC DNA]</scope>
    <source>
        <strain evidence="3">DV1</strain>
        <tissue evidence="3">Whole organism</tissue>
    </source>
</reference>
<keyword evidence="1" id="KW-0812">Transmembrane</keyword>
<dbReference type="AlphaFoldDB" id="A0A267H1Q3"/>
<organism evidence="3 4">
    <name type="scientific">Macrostomum lignano</name>
    <dbReference type="NCBI Taxonomy" id="282301"/>
    <lineage>
        <taxon>Eukaryota</taxon>
        <taxon>Metazoa</taxon>
        <taxon>Spiralia</taxon>
        <taxon>Lophotrochozoa</taxon>
        <taxon>Platyhelminthes</taxon>
        <taxon>Rhabditophora</taxon>
        <taxon>Macrostomorpha</taxon>
        <taxon>Macrostomida</taxon>
        <taxon>Macrostomidae</taxon>
        <taxon>Macrostomum</taxon>
    </lineage>
</organism>
<sequence length="229" mass="25248">MFKTMSVHTMTAVMSLMFVTVAAVSVEKLQIHYCPPDEFADSMGHCQSCDWCRRIQPVDGDVEQVSLEHLHRQDICDRFGALCFASQMSTAVQKLEAKLEAFQTTPNSIKSADLIATRDAQKKIAGAVLIEFKSSSINSTKHSETRPRSKPAPIIAGAVSVVGLATIVSIVAVFLRRRRSAQKRRQKALLHDSLDNAKSTEEGLCDSRSSIERTRECIQDRNAGRVIAG</sequence>
<protein>
    <recommendedName>
        <fullName evidence="5">TNFR-Cys domain-containing protein</fullName>
    </recommendedName>
</protein>
<accession>A0A267H1Q3</accession>
<evidence type="ECO:0000256" key="2">
    <source>
        <dbReference type="SAM" id="SignalP"/>
    </source>
</evidence>
<evidence type="ECO:0000313" key="3">
    <source>
        <dbReference type="EMBL" id="PAA92231.1"/>
    </source>
</evidence>
<keyword evidence="1" id="KW-1133">Transmembrane helix</keyword>
<feature type="chain" id="PRO_5012560338" description="TNFR-Cys domain-containing protein" evidence="2">
    <location>
        <begin position="24"/>
        <end position="229"/>
    </location>
</feature>
<name>A0A267H1Q3_9PLAT</name>
<evidence type="ECO:0000313" key="4">
    <source>
        <dbReference type="Proteomes" id="UP000215902"/>
    </source>
</evidence>
<keyword evidence="2" id="KW-0732">Signal</keyword>
<comment type="caution">
    <text evidence="3">The sequence shown here is derived from an EMBL/GenBank/DDBJ whole genome shotgun (WGS) entry which is preliminary data.</text>
</comment>
<keyword evidence="4" id="KW-1185">Reference proteome</keyword>
<dbReference type="EMBL" id="NIVC01000059">
    <property type="protein sequence ID" value="PAA92231.1"/>
    <property type="molecule type" value="Genomic_DNA"/>
</dbReference>
<feature type="transmembrane region" description="Helical" evidence="1">
    <location>
        <begin position="154"/>
        <end position="175"/>
    </location>
</feature>
<gene>
    <name evidence="3" type="ORF">BOX15_Mlig005414g1</name>
</gene>
<feature type="signal peptide" evidence="2">
    <location>
        <begin position="1"/>
        <end position="23"/>
    </location>
</feature>
<evidence type="ECO:0000256" key="1">
    <source>
        <dbReference type="SAM" id="Phobius"/>
    </source>
</evidence>
<evidence type="ECO:0008006" key="5">
    <source>
        <dbReference type="Google" id="ProtNLM"/>
    </source>
</evidence>